<proteinExistence type="predicted"/>
<feature type="domain" description="PiggyBac transposable element-derived protein" evidence="1">
    <location>
        <begin position="1"/>
        <end position="106"/>
    </location>
</feature>
<dbReference type="InterPro" id="IPR029526">
    <property type="entry name" value="PGBD"/>
</dbReference>
<sequence length="113" mass="13095">MDNFFTNVQALNKLRNKYQLTVICTLRKDKQQIPTELCVRRPKKTSMFAFEATCTMVSYIPKTNRNVFLLSSMHFNDNIDAETGKPEISTDYNKTKGSVDTLDKIYFLFSMSC</sequence>
<evidence type="ECO:0000259" key="1">
    <source>
        <dbReference type="Pfam" id="PF13843"/>
    </source>
</evidence>
<comment type="caution">
    <text evidence="2">The sequence shown here is derived from an EMBL/GenBank/DDBJ whole genome shotgun (WGS) entry which is preliminary data.</text>
</comment>
<evidence type="ECO:0000313" key="3">
    <source>
        <dbReference type="Proteomes" id="UP001162156"/>
    </source>
</evidence>
<protein>
    <recommendedName>
        <fullName evidence="1">PiggyBac transposable element-derived protein domain-containing protein</fullName>
    </recommendedName>
</protein>
<name>A0AAV8XGI6_9CUCU</name>
<dbReference type="AlphaFoldDB" id="A0AAV8XGI6"/>
<gene>
    <name evidence="2" type="ORF">NQ314_011760</name>
</gene>
<dbReference type="Pfam" id="PF13843">
    <property type="entry name" value="DDE_Tnp_1_7"/>
    <property type="match status" value="1"/>
</dbReference>
<organism evidence="2 3">
    <name type="scientific">Rhamnusium bicolor</name>
    <dbReference type="NCBI Taxonomy" id="1586634"/>
    <lineage>
        <taxon>Eukaryota</taxon>
        <taxon>Metazoa</taxon>
        <taxon>Ecdysozoa</taxon>
        <taxon>Arthropoda</taxon>
        <taxon>Hexapoda</taxon>
        <taxon>Insecta</taxon>
        <taxon>Pterygota</taxon>
        <taxon>Neoptera</taxon>
        <taxon>Endopterygota</taxon>
        <taxon>Coleoptera</taxon>
        <taxon>Polyphaga</taxon>
        <taxon>Cucujiformia</taxon>
        <taxon>Chrysomeloidea</taxon>
        <taxon>Cerambycidae</taxon>
        <taxon>Lepturinae</taxon>
        <taxon>Rhagiini</taxon>
        <taxon>Rhamnusium</taxon>
    </lineage>
</organism>
<dbReference type="Proteomes" id="UP001162156">
    <property type="component" value="Unassembled WGS sequence"/>
</dbReference>
<accession>A0AAV8XGI6</accession>
<keyword evidence="3" id="KW-1185">Reference proteome</keyword>
<reference evidence="2" key="1">
    <citation type="journal article" date="2023" name="Insect Mol. Biol.">
        <title>Genome sequencing provides insights into the evolution of gene families encoding plant cell wall-degrading enzymes in longhorned beetles.</title>
        <authorList>
            <person name="Shin N.R."/>
            <person name="Okamura Y."/>
            <person name="Kirsch R."/>
            <person name="Pauchet Y."/>
        </authorList>
    </citation>
    <scope>NUCLEOTIDE SEQUENCE</scope>
    <source>
        <strain evidence="2">RBIC_L_NR</strain>
    </source>
</reference>
<dbReference type="EMBL" id="JANEYF010003282">
    <property type="protein sequence ID" value="KAJ8937704.1"/>
    <property type="molecule type" value="Genomic_DNA"/>
</dbReference>
<evidence type="ECO:0000313" key="2">
    <source>
        <dbReference type="EMBL" id="KAJ8937704.1"/>
    </source>
</evidence>